<organism evidence="1 2">
    <name type="scientific">Molorchus minor</name>
    <dbReference type="NCBI Taxonomy" id="1323400"/>
    <lineage>
        <taxon>Eukaryota</taxon>
        <taxon>Metazoa</taxon>
        <taxon>Ecdysozoa</taxon>
        <taxon>Arthropoda</taxon>
        <taxon>Hexapoda</taxon>
        <taxon>Insecta</taxon>
        <taxon>Pterygota</taxon>
        <taxon>Neoptera</taxon>
        <taxon>Endopterygota</taxon>
        <taxon>Coleoptera</taxon>
        <taxon>Polyphaga</taxon>
        <taxon>Cucujiformia</taxon>
        <taxon>Chrysomeloidea</taxon>
        <taxon>Cerambycidae</taxon>
        <taxon>Lamiinae</taxon>
        <taxon>Monochamini</taxon>
        <taxon>Molorchus</taxon>
    </lineage>
</organism>
<reference evidence="1" key="1">
    <citation type="journal article" date="2023" name="Insect Mol. Biol.">
        <title>Genome sequencing provides insights into the evolution of gene families encoding plant cell wall-degrading enzymes in longhorned beetles.</title>
        <authorList>
            <person name="Shin N.R."/>
            <person name="Okamura Y."/>
            <person name="Kirsch R."/>
            <person name="Pauchet Y."/>
        </authorList>
    </citation>
    <scope>NUCLEOTIDE SEQUENCE</scope>
    <source>
        <strain evidence="1">MMC_N1</strain>
    </source>
</reference>
<proteinExistence type="predicted"/>
<dbReference type="EMBL" id="JAPWTJ010000281">
    <property type="protein sequence ID" value="KAJ8980169.1"/>
    <property type="molecule type" value="Genomic_DNA"/>
</dbReference>
<comment type="caution">
    <text evidence="1">The sequence shown here is derived from an EMBL/GenBank/DDBJ whole genome shotgun (WGS) entry which is preliminary data.</text>
</comment>
<evidence type="ECO:0000313" key="1">
    <source>
        <dbReference type="EMBL" id="KAJ8980169.1"/>
    </source>
</evidence>
<accession>A0ABQ9JRH2</accession>
<sequence>MLCISSKPLEAKDMFRNLPRREKERQHQRQELWVKVETLASRKPEYEIIKRRSAELNNSLICSPDPDDTINLDNIETESQEYGVCVEYKIEPVNISMDICDTHMTAVENLQEIFIGSQLWKARKRFFVGSFWLLLHLLVTVKLEVN</sequence>
<keyword evidence="2" id="KW-1185">Reference proteome</keyword>
<name>A0ABQ9JRH2_9CUCU</name>
<evidence type="ECO:0000313" key="2">
    <source>
        <dbReference type="Proteomes" id="UP001162164"/>
    </source>
</evidence>
<protein>
    <submittedName>
        <fullName evidence="1">Uncharacterized protein</fullName>
    </submittedName>
</protein>
<dbReference type="Proteomes" id="UP001162164">
    <property type="component" value="Unassembled WGS sequence"/>
</dbReference>
<gene>
    <name evidence="1" type="ORF">NQ317_011413</name>
</gene>